<evidence type="ECO:0000256" key="1">
    <source>
        <dbReference type="SAM" id="MobiDB-lite"/>
    </source>
</evidence>
<feature type="region of interest" description="Disordered" evidence="1">
    <location>
        <begin position="1"/>
        <end position="31"/>
    </location>
</feature>
<protein>
    <submittedName>
        <fullName evidence="2">Uncharacterized protein</fullName>
    </submittedName>
</protein>
<evidence type="ECO:0000313" key="2">
    <source>
        <dbReference type="EnsemblMetazoa" id="CJA32522.1"/>
    </source>
</evidence>
<reference evidence="3" key="1">
    <citation type="submission" date="2010-08" db="EMBL/GenBank/DDBJ databases">
        <authorList>
            <consortium name="Caenorhabditis japonica Sequencing Consortium"/>
            <person name="Wilson R.K."/>
        </authorList>
    </citation>
    <scope>NUCLEOTIDE SEQUENCE [LARGE SCALE GENOMIC DNA]</scope>
    <source>
        <strain evidence="3">DF5081</strain>
    </source>
</reference>
<sequence>MTQANNAGFAEKQCGHRTHHTLSTGHKETSKANRRVILTRTLQEMFLTFNIFEKIRADLAVTLRITPVDNQFCPNIVHQLKKRTSNAVERIEIRHSEIQKSRRRNPSGTKSGLVDTNRGSFTVAVNTGNHKSSTLNQINSPEQLEIHHVRRKYYNYGSMKKDTQRDTHRTATVSCFKATTRTA</sequence>
<proteinExistence type="predicted"/>
<organism evidence="2 3">
    <name type="scientific">Caenorhabditis japonica</name>
    <dbReference type="NCBI Taxonomy" id="281687"/>
    <lineage>
        <taxon>Eukaryota</taxon>
        <taxon>Metazoa</taxon>
        <taxon>Ecdysozoa</taxon>
        <taxon>Nematoda</taxon>
        <taxon>Chromadorea</taxon>
        <taxon>Rhabditida</taxon>
        <taxon>Rhabditina</taxon>
        <taxon>Rhabditomorpha</taxon>
        <taxon>Rhabditoidea</taxon>
        <taxon>Rhabditidae</taxon>
        <taxon>Peloderinae</taxon>
        <taxon>Caenorhabditis</taxon>
    </lineage>
</organism>
<keyword evidence="3" id="KW-1185">Reference proteome</keyword>
<reference evidence="2" key="2">
    <citation type="submission" date="2022-06" db="UniProtKB">
        <authorList>
            <consortium name="EnsemblMetazoa"/>
        </authorList>
    </citation>
    <scope>IDENTIFICATION</scope>
    <source>
        <strain evidence="2">DF5081</strain>
    </source>
</reference>
<accession>A0A8R1ECG7</accession>
<dbReference type="EnsemblMetazoa" id="CJA32522.1">
    <property type="protein sequence ID" value="CJA32522.1"/>
    <property type="gene ID" value="WBGene00208369"/>
</dbReference>
<dbReference type="Proteomes" id="UP000005237">
    <property type="component" value="Unassembled WGS sequence"/>
</dbReference>
<dbReference type="AlphaFoldDB" id="A0A8R1ECG7"/>
<evidence type="ECO:0000313" key="3">
    <source>
        <dbReference type="Proteomes" id="UP000005237"/>
    </source>
</evidence>
<name>A0A8R1ECG7_CAEJA</name>